<proteinExistence type="predicted"/>
<dbReference type="KEGG" id="ehx:EMIHUDRAFT_238079"/>
<dbReference type="InterPro" id="IPR008733">
    <property type="entry name" value="PEX11"/>
</dbReference>
<dbReference type="Pfam" id="PF05648">
    <property type="entry name" value="PEX11"/>
    <property type="match status" value="1"/>
</dbReference>
<evidence type="ECO:0008006" key="6">
    <source>
        <dbReference type="Google" id="ProtNLM"/>
    </source>
</evidence>
<evidence type="ECO:0000256" key="3">
    <source>
        <dbReference type="ARBA" id="ARBA00046271"/>
    </source>
</evidence>
<evidence type="ECO:0000313" key="4">
    <source>
        <dbReference type="EnsemblProtists" id="EOD24991"/>
    </source>
</evidence>
<accession>A0A0D3JNA6</accession>
<organism evidence="4 5">
    <name type="scientific">Emiliania huxleyi (strain CCMP1516)</name>
    <dbReference type="NCBI Taxonomy" id="280463"/>
    <lineage>
        <taxon>Eukaryota</taxon>
        <taxon>Haptista</taxon>
        <taxon>Haptophyta</taxon>
        <taxon>Prymnesiophyceae</taxon>
        <taxon>Isochrysidales</taxon>
        <taxon>Noelaerhabdaceae</taxon>
        <taxon>Emiliania</taxon>
    </lineage>
</organism>
<dbReference type="GO" id="GO:0016559">
    <property type="term" value="P:peroxisome fission"/>
    <property type="evidence" value="ECO:0007669"/>
    <property type="project" value="InterPro"/>
</dbReference>
<dbReference type="HOGENOM" id="CLU_1079414_0_0_1"/>
<keyword evidence="2" id="KW-0576">Peroxisome</keyword>
<dbReference type="EnsemblProtists" id="EOD24991">
    <property type="protein sequence ID" value="EOD24991"/>
    <property type="gene ID" value="EMIHUDRAFT_238079"/>
</dbReference>
<evidence type="ECO:0000313" key="5">
    <source>
        <dbReference type="Proteomes" id="UP000013827"/>
    </source>
</evidence>
<keyword evidence="1" id="KW-0472">Membrane</keyword>
<comment type="subcellular location">
    <subcellularLocation>
        <location evidence="3">Peroxisome membrane</location>
    </subcellularLocation>
</comment>
<dbReference type="RefSeq" id="XP_005777420.1">
    <property type="nucleotide sequence ID" value="XM_005777363.1"/>
</dbReference>
<protein>
    <recommendedName>
        <fullName evidence="6">Peroxisomal membrane protein 11C</fullName>
    </recommendedName>
</protein>
<dbReference type="Proteomes" id="UP000013827">
    <property type="component" value="Unassembled WGS sequence"/>
</dbReference>
<reference evidence="5" key="1">
    <citation type="journal article" date="2013" name="Nature">
        <title>Pan genome of the phytoplankton Emiliania underpins its global distribution.</title>
        <authorList>
            <person name="Read B.A."/>
            <person name="Kegel J."/>
            <person name="Klute M.J."/>
            <person name="Kuo A."/>
            <person name="Lefebvre S.C."/>
            <person name="Maumus F."/>
            <person name="Mayer C."/>
            <person name="Miller J."/>
            <person name="Monier A."/>
            <person name="Salamov A."/>
            <person name="Young J."/>
            <person name="Aguilar M."/>
            <person name="Claverie J.M."/>
            <person name="Frickenhaus S."/>
            <person name="Gonzalez K."/>
            <person name="Herman E.K."/>
            <person name="Lin Y.C."/>
            <person name="Napier J."/>
            <person name="Ogata H."/>
            <person name="Sarno A.F."/>
            <person name="Shmutz J."/>
            <person name="Schroeder D."/>
            <person name="de Vargas C."/>
            <person name="Verret F."/>
            <person name="von Dassow P."/>
            <person name="Valentin K."/>
            <person name="Van de Peer Y."/>
            <person name="Wheeler G."/>
            <person name="Dacks J.B."/>
            <person name="Delwiche C.F."/>
            <person name="Dyhrman S.T."/>
            <person name="Glockner G."/>
            <person name="John U."/>
            <person name="Richards T."/>
            <person name="Worden A.Z."/>
            <person name="Zhang X."/>
            <person name="Grigoriev I.V."/>
            <person name="Allen A.E."/>
            <person name="Bidle K."/>
            <person name="Borodovsky M."/>
            <person name="Bowler C."/>
            <person name="Brownlee C."/>
            <person name="Cock J.M."/>
            <person name="Elias M."/>
            <person name="Gladyshev V.N."/>
            <person name="Groth M."/>
            <person name="Guda C."/>
            <person name="Hadaegh A."/>
            <person name="Iglesias-Rodriguez M.D."/>
            <person name="Jenkins J."/>
            <person name="Jones B.M."/>
            <person name="Lawson T."/>
            <person name="Leese F."/>
            <person name="Lindquist E."/>
            <person name="Lobanov A."/>
            <person name="Lomsadze A."/>
            <person name="Malik S.B."/>
            <person name="Marsh M.E."/>
            <person name="Mackinder L."/>
            <person name="Mock T."/>
            <person name="Mueller-Roeber B."/>
            <person name="Pagarete A."/>
            <person name="Parker M."/>
            <person name="Probert I."/>
            <person name="Quesneville H."/>
            <person name="Raines C."/>
            <person name="Rensing S.A."/>
            <person name="Riano-Pachon D.M."/>
            <person name="Richier S."/>
            <person name="Rokitta S."/>
            <person name="Shiraiwa Y."/>
            <person name="Soanes D.M."/>
            <person name="van der Giezen M."/>
            <person name="Wahlund T.M."/>
            <person name="Williams B."/>
            <person name="Wilson W."/>
            <person name="Wolfe G."/>
            <person name="Wurch L.L."/>
        </authorList>
    </citation>
    <scope>NUCLEOTIDE SEQUENCE</scope>
</reference>
<name>A0A0D3JNA6_EMIH1</name>
<dbReference type="eggNOG" id="ENOG502T1VJ">
    <property type="taxonomic scope" value="Eukaryota"/>
</dbReference>
<dbReference type="GeneID" id="17270537"/>
<dbReference type="PaxDb" id="2903-EOD24991"/>
<dbReference type="GO" id="GO:0005778">
    <property type="term" value="C:peroxisomal membrane"/>
    <property type="evidence" value="ECO:0007669"/>
    <property type="project" value="UniProtKB-SubCell"/>
</dbReference>
<sequence length="252" mass="26020">MLSAASFSHATHLSRSLELREKIVKVLAYSTKLAAHLHGSSRLAAASKQLSAARKVFSLLHWVRHVDDASDALGESGSLRALALLELAAALVVDLLGDASTLVSLRLLPLSPRLAERLEWCAAAVDAVHALVALGAGAVRASRIERLQAAAPQTAGAGAKAGADPKVGSTDAKLREKLQLARLAIVKYACDLLKASHAAGLRGLRGGGVPLPLALFAGLASGVISSHKVVVKLNGTRETHGTPASSAKKKTS</sequence>
<dbReference type="AlphaFoldDB" id="A0A0D3JNA6"/>
<reference evidence="4" key="2">
    <citation type="submission" date="2024-10" db="UniProtKB">
        <authorList>
            <consortium name="EnsemblProtists"/>
        </authorList>
    </citation>
    <scope>IDENTIFICATION</scope>
</reference>
<keyword evidence="5" id="KW-1185">Reference proteome</keyword>
<evidence type="ECO:0000256" key="2">
    <source>
        <dbReference type="ARBA" id="ARBA00023140"/>
    </source>
</evidence>
<evidence type="ECO:0000256" key="1">
    <source>
        <dbReference type="ARBA" id="ARBA00023136"/>
    </source>
</evidence>